<gene>
    <name evidence="4" type="ORF">GCM10022233_35930</name>
</gene>
<dbReference type="PANTHER" id="PTHR43861:SF1">
    <property type="entry name" value="TRANS-ACONITATE 2-METHYLTRANSFERASE"/>
    <property type="match status" value="1"/>
</dbReference>
<keyword evidence="2" id="KW-0808">Transferase</keyword>
<proteinExistence type="predicted"/>
<keyword evidence="1 4" id="KW-0489">Methyltransferase</keyword>
<dbReference type="Pfam" id="PF13649">
    <property type="entry name" value="Methyltransf_25"/>
    <property type="match status" value="1"/>
</dbReference>
<dbReference type="GO" id="GO:0008168">
    <property type="term" value="F:methyltransferase activity"/>
    <property type="evidence" value="ECO:0007669"/>
    <property type="project" value="UniProtKB-KW"/>
</dbReference>
<evidence type="ECO:0000256" key="2">
    <source>
        <dbReference type="ARBA" id="ARBA00022679"/>
    </source>
</evidence>
<dbReference type="Proteomes" id="UP001499984">
    <property type="component" value="Unassembled WGS sequence"/>
</dbReference>
<evidence type="ECO:0000259" key="3">
    <source>
        <dbReference type="Pfam" id="PF13649"/>
    </source>
</evidence>
<feature type="domain" description="Methyltransferase" evidence="3">
    <location>
        <begin position="50"/>
        <end position="148"/>
    </location>
</feature>
<comment type="caution">
    <text evidence="4">The sequence shown here is derived from an EMBL/GenBank/DDBJ whole genome shotgun (WGS) entry which is preliminary data.</text>
</comment>
<evidence type="ECO:0000313" key="4">
    <source>
        <dbReference type="EMBL" id="GAA4059692.1"/>
    </source>
</evidence>
<dbReference type="CDD" id="cd02440">
    <property type="entry name" value="AdoMet_MTases"/>
    <property type="match status" value="1"/>
</dbReference>
<evidence type="ECO:0000313" key="5">
    <source>
        <dbReference type="Proteomes" id="UP001499984"/>
    </source>
</evidence>
<dbReference type="InterPro" id="IPR029063">
    <property type="entry name" value="SAM-dependent_MTases_sf"/>
</dbReference>
<protein>
    <submittedName>
        <fullName evidence="4">Class I SAM-dependent methyltransferase</fullName>
    </submittedName>
</protein>
<dbReference type="Gene3D" id="3.40.50.150">
    <property type="entry name" value="Vaccinia Virus protein VP39"/>
    <property type="match status" value="1"/>
</dbReference>
<dbReference type="EMBL" id="BAAAZY010000010">
    <property type="protein sequence ID" value="GAA4059692.1"/>
    <property type="molecule type" value="Genomic_DNA"/>
</dbReference>
<name>A0ABP7V6E0_9ACTN</name>
<reference evidence="5" key="1">
    <citation type="journal article" date="2019" name="Int. J. Syst. Evol. Microbiol.">
        <title>The Global Catalogue of Microorganisms (GCM) 10K type strain sequencing project: providing services to taxonomists for standard genome sequencing and annotation.</title>
        <authorList>
            <consortium name="The Broad Institute Genomics Platform"/>
            <consortium name="The Broad Institute Genome Sequencing Center for Infectious Disease"/>
            <person name="Wu L."/>
            <person name="Ma J."/>
        </authorList>
    </citation>
    <scope>NUCLEOTIDE SEQUENCE [LARGE SCALE GENOMIC DNA]</scope>
    <source>
        <strain evidence="5">JCM 16925</strain>
    </source>
</reference>
<accession>A0ABP7V6E0</accession>
<dbReference type="RefSeq" id="WP_345013781.1">
    <property type="nucleotide sequence ID" value="NZ_BAAAZY010000010.1"/>
</dbReference>
<dbReference type="SUPFAM" id="SSF53335">
    <property type="entry name" value="S-adenosyl-L-methionine-dependent methyltransferases"/>
    <property type="match status" value="1"/>
</dbReference>
<evidence type="ECO:0000256" key="1">
    <source>
        <dbReference type="ARBA" id="ARBA00022603"/>
    </source>
</evidence>
<organism evidence="4 5">
    <name type="scientific">Streptomyces shaanxiensis</name>
    <dbReference type="NCBI Taxonomy" id="653357"/>
    <lineage>
        <taxon>Bacteria</taxon>
        <taxon>Bacillati</taxon>
        <taxon>Actinomycetota</taxon>
        <taxon>Actinomycetes</taxon>
        <taxon>Kitasatosporales</taxon>
        <taxon>Streptomycetaceae</taxon>
        <taxon>Streptomyces</taxon>
    </lineage>
</organism>
<dbReference type="GO" id="GO:0032259">
    <property type="term" value="P:methylation"/>
    <property type="evidence" value="ECO:0007669"/>
    <property type="project" value="UniProtKB-KW"/>
</dbReference>
<dbReference type="PANTHER" id="PTHR43861">
    <property type="entry name" value="TRANS-ACONITATE 2-METHYLTRANSFERASE-RELATED"/>
    <property type="match status" value="1"/>
</dbReference>
<keyword evidence="5" id="KW-1185">Reference proteome</keyword>
<dbReference type="InterPro" id="IPR041698">
    <property type="entry name" value="Methyltransf_25"/>
</dbReference>
<sequence length="254" mass="28216">MGLSLATAERWVERWERQQQRYAVDREERFTVIADVVERAVTGRPARPLVVDLGCGPGSLAARLMRRLPDADIVAVDRDPLLLELARTHHADAARYVDAVIGEEGWTHALRLDRPLDAAVSTTALHYLSPGALHRTYRELAALLRPGGVLVNGDHFPHDDTALARLAGCVGRRHAERLRALVHEDWDSWWTAAAEDPELADLLAERRRREPATGTDSAARLSVAAHERLLRQAGFGHVGVVWQYGDSHVVVAIR</sequence>